<protein>
    <submittedName>
        <fullName evidence="3">Uncharacterized protein</fullName>
    </submittedName>
</protein>
<gene>
    <name evidence="3" type="ORF">ZIOFF_045477</name>
</gene>
<dbReference type="InterPro" id="IPR051504">
    <property type="entry name" value="Plant_metabolite_acyltrans"/>
</dbReference>
<sequence length="178" mass="19421">MFFSSLAADAQNMESMMVQIAPPNAVIGTVMLTVDDLRKLKEMVSSKVNDSAFRCSNIVATYAYAWVSLVKARGHNEDTTAHMAFPGNCREWIQPPLPAEYFSNCIGGNFVHAKAVDLAGEDGVVAAARLIGEAIEQFKEDPLKDAAKWPERYQAIALQRPLSVAGSTGFKVYDVDFG</sequence>
<keyword evidence="4" id="KW-1185">Reference proteome</keyword>
<dbReference type="GO" id="GO:0016747">
    <property type="term" value="F:acyltransferase activity, transferring groups other than amino-acyl groups"/>
    <property type="evidence" value="ECO:0007669"/>
    <property type="project" value="UniProtKB-ARBA"/>
</dbReference>
<name>A0A8J5L168_ZINOF</name>
<dbReference type="AlphaFoldDB" id="A0A8J5L168"/>
<dbReference type="PANTHER" id="PTHR31625">
    <property type="match status" value="1"/>
</dbReference>
<evidence type="ECO:0000256" key="1">
    <source>
        <dbReference type="ARBA" id="ARBA00022679"/>
    </source>
</evidence>
<accession>A0A8J5L168</accession>
<dbReference type="EMBL" id="JACMSC010000012">
    <property type="protein sequence ID" value="KAG6497576.1"/>
    <property type="molecule type" value="Genomic_DNA"/>
</dbReference>
<keyword evidence="2" id="KW-0012">Acyltransferase</keyword>
<evidence type="ECO:0000313" key="4">
    <source>
        <dbReference type="Proteomes" id="UP000734854"/>
    </source>
</evidence>
<proteinExistence type="predicted"/>
<reference evidence="3 4" key="1">
    <citation type="submission" date="2020-08" db="EMBL/GenBank/DDBJ databases">
        <title>Plant Genome Project.</title>
        <authorList>
            <person name="Zhang R.-G."/>
        </authorList>
    </citation>
    <scope>NUCLEOTIDE SEQUENCE [LARGE SCALE GENOMIC DNA]</scope>
    <source>
        <tissue evidence="3">Rhizome</tissue>
    </source>
</reference>
<organism evidence="3 4">
    <name type="scientific">Zingiber officinale</name>
    <name type="common">Ginger</name>
    <name type="synonym">Amomum zingiber</name>
    <dbReference type="NCBI Taxonomy" id="94328"/>
    <lineage>
        <taxon>Eukaryota</taxon>
        <taxon>Viridiplantae</taxon>
        <taxon>Streptophyta</taxon>
        <taxon>Embryophyta</taxon>
        <taxon>Tracheophyta</taxon>
        <taxon>Spermatophyta</taxon>
        <taxon>Magnoliopsida</taxon>
        <taxon>Liliopsida</taxon>
        <taxon>Zingiberales</taxon>
        <taxon>Zingiberaceae</taxon>
        <taxon>Zingiber</taxon>
    </lineage>
</organism>
<dbReference type="Proteomes" id="UP000734854">
    <property type="component" value="Unassembled WGS sequence"/>
</dbReference>
<dbReference type="Pfam" id="PF02458">
    <property type="entry name" value="Transferase"/>
    <property type="match status" value="1"/>
</dbReference>
<dbReference type="Gene3D" id="3.30.559.10">
    <property type="entry name" value="Chloramphenicol acetyltransferase-like domain"/>
    <property type="match status" value="1"/>
</dbReference>
<keyword evidence="1" id="KW-0808">Transferase</keyword>
<comment type="caution">
    <text evidence="3">The sequence shown here is derived from an EMBL/GenBank/DDBJ whole genome shotgun (WGS) entry which is preliminary data.</text>
</comment>
<dbReference type="InterPro" id="IPR023213">
    <property type="entry name" value="CAT-like_dom_sf"/>
</dbReference>
<evidence type="ECO:0000256" key="2">
    <source>
        <dbReference type="ARBA" id="ARBA00023315"/>
    </source>
</evidence>
<evidence type="ECO:0000313" key="3">
    <source>
        <dbReference type="EMBL" id="KAG6497576.1"/>
    </source>
</evidence>